<evidence type="ECO:0000313" key="3">
    <source>
        <dbReference type="Proteomes" id="UP000247150"/>
    </source>
</evidence>
<dbReference type="Proteomes" id="UP000247150">
    <property type="component" value="Unassembled WGS sequence"/>
</dbReference>
<name>A0A2V2ZTI8_9BACI</name>
<feature type="chain" id="PRO_5016082218" description="DUF3888 domain-containing protein" evidence="1">
    <location>
        <begin position="25"/>
        <end position="136"/>
    </location>
</feature>
<gene>
    <name evidence="2" type="ORF">DFO73_110223</name>
</gene>
<protein>
    <recommendedName>
        <fullName evidence="4">DUF3888 domain-containing protein</fullName>
    </recommendedName>
</protein>
<dbReference type="OrthoDB" id="2452460at2"/>
<reference evidence="2 3" key="1">
    <citation type="submission" date="2018-05" db="EMBL/GenBank/DDBJ databases">
        <title>Freshwater and sediment microbial communities from various areas in North America, analyzing microbe dynamics in response to fracking.</title>
        <authorList>
            <person name="Lamendella R."/>
        </authorList>
    </citation>
    <scope>NUCLEOTIDE SEQUENCE [LARGE SCALE GENOMIC DNA]</scope>
    <source>
        <strain evidence="2 3">15_TX</strain>
    </source>
</reference>
<evidence type="ECO:0000256" key="1">
    <source>
        <dbReference type="SAM" id="SignalP"/>
    </source>
</evidence>
<feature type="signal peptide" evidence="1">
    <location>
        <begin position="1"/>
        <end position="24"/>
    </location>
</feature>
<dbReference type="RefSeq" id="WP_110066219.1">
    <property type="nucleotide sequence ID" value="NZ_QGTW01000010.1"/>
</dbReference>
<keyword evidence="1" id="KW-0732">Signal</keyword>
<dbReference type="EMBL" id="QGTW01000010">
    <property type="protein sequence ID" value="PWW26649.1"/>
    <property type="molecule type" value="Genomic_DNA"/>
</dbReference>
<evidence type="ECO:0008006" key="4">
    <source>
        <dbReference type="Google" id="ProtNLM"/>
    </source>
</evidence>
<sequence length="136" mass="15700">MVKQYLFILGFLVFAFTPIQTAKAETVLKEVDSYVTTEDIISDLVFPTIDKRVIKEYGGDTLFGWNWQRIVGINYNDNHSYDVAVRILIPSKNLDNDKEDLVKVRISPSCNSEKLNKLKCNHGFKIEILDYKHLSQ</sequence>
<accession>A0A2V2ZTI8</accession>
<comment type="caution">
    <text evidence="2">The sequence shown here is derived from an EMBL/GenBank/DDBJ whole genome shotgun (WGS) entry which is preliminary data.</text>
</comment>
<proteinExistence type="predicted"/>
<evidence type="ECO:0000313" key="2">
    <source>
        <dbReference type="EMBL" id="PWW26649.1"/>
    </source>
</evidence>
<dbReference type="AlphaFoldDB" id="A0A2V2ZTI8"/>
<organism evidence="2 3">
    <name type="scientific">Cytobacillus oceanisediminis</name>
    <dbReference type="NCBI Taxonomy" id="665099"/>
    <lineage>
        <taxon>Bacteria</taxon>
        <taxon>Bacillati</taxon>
        <taxon>Bacillota</taxon>
        <taxon>Bacilli</taxon>
        <taxon>Bacillales</taxon>
        <taxon>Bacillaceae</taxon>
        <taxon>Cytobacillus</taxon>
    </lineage>
</organism>